<dbReference type="Gene3D" id="1.25.40.20">
    <property type="entry name" value="Ankyrin repeat-containing domain"/>
    <property type="match status" value="1"/>
</dbReference>
<evidence type="ECO:0000256" key="1">
    <source>
        <dbReference type="ARBA" id="ARBA00022473"/>
    </source>
</evidence>
<evidence type="ECO:0000256" key="4">
    <source>
        <dbReference type="SAM" id="MobiDB-lite"/>
    </source>
</evidence>
<feature type="region of interest" description="Disordered" evidence="4">
    <location>
        <begin position="1"/>
        <end position="41"/>
    </location>
</feature>
<evidence type="ECO:0000313" key="5">
    <source>
        <dbReference type="EnsemblMetazoa" id="AMAM020631-PA"/>
    </source>
</evidence>
<evidence type="ECO:0000256" key="3">
    <source>
        <dbReference type="ARBA" id="ARBA00038386"/>
    </source>
</evidence>
<dbReference type="Pfam" id="PF13637">
    <property type="entry name" value="Ank_4"/>
    <property type="match status" value="1"/>
</dbReference>
<dbReference type="PANTHER" id="PTHR24179">
    <property type="entry name" value="PROTEIN PHOSPHATASE 1 REGULATORY SUBUNIT 12"/>
    <property type="match status" value="1"/>
</dbReference>
<dbReference type="GO" id="GO:0019208">
    <property type="term" value="F:phosphatase regulator activity"/>
    <property type="evidence" value="ECO:0007669"/>
    <property type="project" value="TreeGrafter"/>
</dbReference>
<comment type="similarity">
    <text evidence="3">Belongs to the NRARP family.</text>
</comment>
<dbReference type="PANTHER" id="PTHR24179:SF21">
    <property type="entry name" value="MYOSIN BINDING SUBUNIT, ISOFORM O"/>
    <property type="match status" value="1"/>
</dbReference>
<sequence length="133" mass="14960">MSLDNRNTSAQFKRAEQLKRWEESEMNKKLSGAPKSPSSRRIKFSSGCIFLAACVAGDKEEVEWLLKNGADIDTANVDGLTALHQVGWWWPTGLCANGNIHYLIDFLDINGSRSVVGRRFVRLKMKTDWGSDI</sequence>
<evidence type="ECO:0000256" key="2">
    <source>
        <dbReference type="ARBA" id="ARBA00022737"/>
    </source>
</evidence>
<dbReference type="VEuPathDB" id="VectorBase:AMAM020631"/>
<dbReference type="InterPro" id="IPR036770">
    <property type="entry name" value="Ankyrin_rpt-contain_sf"/>
</dbReference>
<keyword evidence="2" id="KW-0677">Repeat</keyword>
<organism evidence="5 6">
    <name type="scientific">Anopheles maculatus</name>
    <dbReference type="NCBI Taxonomy" id="74869"/>
    <lineage>
        <taxon>Eukaryota</taxon>
        <taxon>Metazoa</taxon>
        <taxon>Ecdysozoa</taxon>
        <taxon>Arthropoda</taxon>
        <taxon>Hexapoda</taxon>
        <taxon>Insecta</taxon>
        <taxon>Pterygota</taxon>
        <taxon>Neoptera</taxon>
        <taxon>Endopterygota</taxon>
        <taxon>Diptera</taxon>
        <taxon>Nematocera</taxon>
        <taxon>Culicoidea</taxon>
        <taxon>Culicidae</taxon>
        <taxon>Anophelinae</taxon>
        <taxon>Anopheles</taxon>
        <taxon>Anopheles maculatus group</taxon>
    </lineage>
</organism>
<dbReference type="InterPro" id="IPR002110">
    <property type="entry name" value="Ankyrin_rpt"/>
</dbReference>
<reference evidence="5" key="2">
    <citation type="submission" date="2020-05" db="UniProtKB">
        <authorList>
            <consortium name="EnsemblMetazoa"/>
        </authorList>
    </citation>
    <scope>IDENTIFICATION</scope>
    <source>
        <strain evidence="5">maculatus3</strain>
    </source>
</reference>
<dbReference type="GO" id="GO:0005737">
    <property type="term" value="C:cytoplasm"/>
    <property type="evidence" value="ECO:0007669"/>
    <property type="project" value="TreeGrafter"/>
</dbReference>
<reference evidence="6" key="1">
    <citation type="submission" date="2013-09" db="EMBL/GenBank/DDBJ databases">
        <title>The Genome Sequence of Anopheles maculatus species B.</title>
        <authorList>
            <consortium name="The Broad Institute Genomics Platform"/>
            <person name="Neafsey D.E."/>
            <person name="Besansky N."/>
            <person name="Howell P."/>
            <person name="Walton C."/>
            <person name="Young S.K."/>
            <person name="Zeng Q."/>
            <person name="Gargeya S."/>
            <person name="Fitzgerald M."/>
            <person name="Haas B."/>
            <person name="Abouelleil A."/>
            <person name="Allen A.W."/>
            <person name="Alvarado L."/>
            <person name="Arachchi H.M."/>
            <person name="Berlin A.M."/>
            <person name="Chapman S.B."/>
            <person name="Gainer-Dewar J."/>
            <person name="Goldberg J."/>
            <person name="Griggs A."/>
            <person name="Gujja S."/>
            <person name="Hansen M."/>
            <person name="Howarth C."/>
            <person name="Imamovic A."/>
            <person name="Ireland A."/>
            <person name="Larimer J."/>
            <person name="McCowan C."/>
            <person name="Murphy C."/>
            <person name="Pearson M."/>
            <person name="Poon T.W."/>
            <person name="Priest M."/>
            <person name="Roberts A."/>
            <person name="Saif S."/>
            <person name="Shea T."/>
            <person name="Sisk P."/>
            <person name="Sykes S."/>
            <person name="Wortman J."/>
            <person name="Nusbaum C."/>
            <person name="Birren B."/>
        </authorList>
    </citation>
    <scope>NUCLEOTIDE SEQUENCE [LARGE SCALE GENOMIC DNA]</scope>
    <source>
        <strain evidence="6">maculatus3</strain>
    </source>
</reference>
<protein>
    <submittedName>
        <fullName evidence="5">ANK_REP_REGION domain-containing protein</fullName>
    </submittedName>
</protein>
<keyword evidence="6" id="KW-1185">Reference proteome</keyword>
<dbReference type="SUPFAM" id="SSF48403">
    <property type="entry name" value="Ankyrin repeat"/>
    <property type="match status" value="1"/>
</dbReference>
<dbReference type="EnsemblMetazoa" id="AMAM020631-RA">
    <property type="protein sequence ID" value="AMAM020631-PA"/>
    <property type="gene ID" value="AMAM020631"/>
</dbReference>
<dbReference type="Proteomes" id="UP000075901">
    <property type="component" value="Unassembled WGS sequence"/>
</dbReference>
<dbReference type="InterPro" id="IPR051226">
    <property type="entry name" value="PP1_Regulatory_Subunit"/>
</dbReference>
<evidence type="ECO:0000313" key="6">
    <source>
        <dbReference type="Proteomes" id="UP000075901"/>
    </source>
</evidence>
<dbReference type="AlphaFoldDB" id="A0A182T6H5"/>
<feature type="compositionally biased region" description="Polar residues" evidence="4">
    <location>
        <begin position="1"/>
        <end position="11"/>
    </location>
</feature>
<dbReference type="GO" id="GO:0004857">
    <property type="term" value="F:enzyme inhibitor activity"/>
    <property type="evidence" value="ECO:0007669"/>
    <property type="project" value="TreeGrafter"/>
</dbReference>
<accession>A0A182T6H5</accession>
<name>A0A182T6H5_9DIPT</name>
<keyword evidence="1" id="KW-0217">Developmental protein</keyword>
<feature type="compositionally biased region" description="Basic and acidic residues" evidence="4">
    <location>
        <begin position="13"/>
        <end position="28"/>
    </location>
</feature>
<proteinExistence type="inferred from homology"/>